<dbReference type="KEGG" id="azz:DEW08_29510"/>
<proteinExistence type="inferred from homology"/>
<dbReference type="FunFam" id="3.40.50.720:FF:000084">
    <property type="entry name" value="Short-chain dehydrogenase reductase"/>
    <property type="match status" value="1"/>
</dbReference>
<dbReference type="EMBL" id="CP029358">
    <property type="protein sequence ID" value="AWK90121.1"/>
    <property type="molecule type" value="Genomic_DNA"/>
</dbReference>
<dbReference type="PRINTS" id="PR00081">
    <property type="entry name" value="GDHRDH"/>
</dbReference>
<evidence type="ECO:0000256" key="1">
    <source>
        <dbReference type="ARBA" id="ARBA00006484"/>
    </source>
</evidence>
<name>A0A2S2D037_9PROT</name>
<dbReference type="AlphaFoldDB" id="A0A2S2D037"/>
<dbReference type="CDD" id="cd05233">
    <property type="entry name" value="SDR_c"/>
    <property type="match status" value="1"/>
</dbReference>
<dbReference type="InterPro" id="IPR036291">
    <property type="entry name" value="NAD(P)-bd_dom_sf"/>
</dbReference>
<geneLocation type="plasmid" evidence="2 3">
    <name>unnamed3</name>
</geneLocation>
<accession>A0A2S2D037</accession>
<dbReference type="InterPro" id="IPR002347">
    <property type="entry name" value="SDR_fam"/>
</dbReference>
<dbReference type="Gene3D" id="3.40.50.720">
    <property type="entry name" value="NAD(P)-binding Rossmann-like Domain"/>
    <property type="match status" value="1"/>
</dbReference>
<keyword evidence="2" id="KW-0614">Plasmid</keyword>
<evidence type="ECO:0000313" key="3">
    <source>
        <dbReference type="Proteomes" id="UP000245629"/>
    </source>
</evidence>
<dbReference type="Pfam" id="PF13561">
    <property type="entry name" value="adh_short_C2"/>
    <property type="match status" value="1"/>
</dbReference>
<reference evidence="3" key="1">
    <citation type="submission" date="2018-05" db="EMBL/GenBank/DDBJ databases">
        <title>Azospirillum thermophila sp. nov., a novel isolated from hot spring.</title>
        <authorList>
            <person name="Zhao Z."/>
        </authorList>
    </citation>
    <scope>NUCLEOTIDE SEQUENCE [LARGE SCALE GENOMIC DNA]</scope>
    <source>
        <strain evidence="3">CFH 70021</strain>
        <plasmid evidence="3">unnamed3</plasmid>
    </source>
</reference>
<dbReference type="PANTHER" id="PTHR42760:SF40">
    <property type="entry name" value="3-OXOACYL-[ACYL-CARRIER-PROTEIN] REDUCTASE, CHLOROPLASTIC"/>
    <property type="match status" value="1"/>
</dbReference>
<protein>
    <submittedName>
        <fullName evidence="2">Short-chain dehydrogenase</fullName>
    </submittedName>
</protein>
<organism evidence="2 3">
    <name type="scientific">Azospirillum thermophilum</name>
    <dbReference type="NCBI Taxonomy" id="2202148"/>
    <lineage>
        <taxon>Bacteria</taxon>
        <taxon>Pseudomonadati</taxon>
        <taxon>Pseudomonadota</taxon>
        <taxon>Alphaproteobacteria</taxon>
        <taxon>Rhodospirillales</taxon>
        <taxon>Azospirillaceae</taxon>
        <taxon>Azospirillum</taxon>
    </lineage>
</organism>
<dbReference type="PRINTS" id="PR00080">
    <property type="entry name" value="SDRFAMILY"/>
</dbReference>
<comment type="similarity">
    <text evidence="1">Belongs to the short-chain dehydrogenases/reductases (SDR) family.</text>
</comment>
<dbReference type="SUPFAM" id="SSF51735">
    <property type="entry name" value="NAD(P)-binding Rossmann-fold domains"/>
    <property type="match status" value="1"/>
</dbReference>
<sequence>MSSGAPDRPAVFVTGAAQGIGLAIAAAFVRAGHPVALADLNPAVRAEAERLGARGWIVDVREEASLAAAFDAAAEAFGGIGVMVNSAARTAAGPLWDVPAAEWDSVMAVNLRGTFFGCRVAGRHMRGRGWGRIVTMGSYAGRHPSPASGIHYGASKAGVEYLTKAFAAELAPHGVTVNGVAASLIAGPALAAAPPEQVEAVLRTVPLGRPGTVEEVAAAVRFLASDAAGYITGTMIEITGGRGL</sequence>
<dbReference type="Proteomes" id="UP000245629">
    <property type="component" value="Plasmid unnamed3"/>
</dbReference>
<dbReference type="GO" id="GO:0030497">
    <property type="term" value="P:fatty acid elongation"/>
    <property type="evidence" value="ECO:0007669"/>
    <property type="project" value="TreeGrafter"/>
</dbReference>
<keyword evidence="3" id="KW-1185">Reference proteome</keyword>
<dbReference type="OrthoDB" id="9780084at2"/>
<evidence type="ECO:0000313" key="2">
    <source>
        <dbReference type="EMBL" id="AWK90121.1"/>
    </source>
</evidence>
<dbReference type="PANTHER" id="PTHR42760">
    <property type="entry name" value="SHORT-CHAIN DEHYDROGENASES/REDUCTASES FAMILY MEMBER"/>
    <property type="match status" value="1"/>
</dbReference>
<dbReference type="GO" id="GO:0016616">
    <property type="term" value="F:oxidoreductase activity, acting on the CH-OH group of donors, NAD or NADP as acceptor"/>
    <property type="evidence" value="ECO:0007669"/>
    <property type="project" value="TreeGrafter"/>
</dbReference>
<gene>
    <name evidence="2" type="ORF">DEW08_29510</name>
</gene>
<dbReference type="RefSeq" id="WP_109334111.1">
    <property type="nucleotide sequence ID" value="NZ_CP029358.1"/>
</dbReference>